<keyword evidence="1" id="KW-1133">Transmembrane helix</keyword>
<dbReference type="AlphaFoldDB" id="A0A6I4TYG2"/>
<evidence type="ECO:0000256" key="1">
    <source>
        <dbReference type="SAM" id="Phobius"/>
    </source>
</evidence>
<evidence type="ECO:0000313" key="3">
    <source>
        <dbReference type="Proteomes" id="UP000469430"/>
    </source>
</evidence>
<evidence type="ECO:0000313" key="2">
    <source>
        <dbReference type="EMBL" id="MXP00102.1"/>
    </source>
</evidence>
<proteinExistence type="predicted"/>
<sequence>MSDPLSAISLLLTIFTVVFGLWEPKASGALAIKPQRYRKSRNEQVRQVAQARNLMAVLLAVAVVVGAIFLPRAIGIVCKAVSKGGEYDDLKVVFLVAEALLIALFVAVGWYVVRLWSFHAKLDASADIDPDTG</sequence>
<feature type="transmembrane region" description="Helical" evidence="1">
    <location>
        <begin position="94"/>
        <end position="113"/>
    </location>
</feature>
<keyword evidence="1" id="KW-0812">Transmembrane</keyword>
<dbReference type="RefSeq" id="WP_161391837.1">
    <property type="nucleotide sequence ID" value="NZ_JBHSCP010000002.1"/>
</dbReference>
<feature type="transmembrane region" description="Helical" evidence="1">
    <location>
        <begin position="6"/>
        <end position="32"/>
    </location>
</feature>
<reference evidence="2 3" key="1">
    <citation type="submission" date="2019-12" db="EMBL/GenBank/DDBJ databases">
        <title>Genomic-based taxomic classification of the family Erythrobacteraceae.</title>
        <authorList>
            <person name="Xu L."/>
        </authorList>
    </citation>
    <scope>NUCLEOTIDE SEQUENCE [LARGE SCALE GENOMIC DNA]</scope>
    <source>
        <strain evidence="2 3">S36</strain>
    </source>
</reference>
<name>A0A6I4TYG2_9SPHN</name>
<keyword evidence="1" id="KW-0472">Membrane</keyword>
<dbReference type="EMBL" id="WTYJ01000003">
    <property type="protein sequence ID" value="MXP00102.1"/>
    <property type="molecule type" value="Genomic_DNA"/>
</dbReference>
<dbReference type="Proteomes" id="UP000469430">
    <property type="component" value="Unassembled WGS sequence"/>
</dbReference>
<organism evidence="2 3">
    <name type="scientific">Croceibacterium xixiisoli</name>
    <dbReference type="NCBI Taxonomy" id="1476466"/>
    <lineage>
        <taxon>Bacteria</taxon>
        <taxon>Pseudomonadati</taxon>
        <taxon>Pseudomonadota</taxon>
        <taxon>Alphaproteobacteria</taxon>
        <taxon>Sphingomonadales</taxon>
        <taxon>Erythrobacteraceae</taxon>
        <taxon>Croceibacterium</taxon>
    </lineage>
</organism>
<comment type="caution">
    <text evidence="2">The sequence shown here is derived from an EMBL/GenBank/DDBJ whole genome shotgun (WGS) entry which is preliminary data.</text>
</comment>
<gene>
    <name evidence="2" type="ORF">GRI97_14005</name>
</gene>
<protein>
    <submittedName>
        <fullName evidence="2">Uncharacterized protein</fullName>
    </submittedName>
</protein>
<keyword evidence="3" id="KW-1185">Reference proteome</keyword>
<feature type="transmembrane region" description="Helical" evidence="1">
    <location>
        <begin position="53"/>
        <end position="74"/>
    </location>
</feature>
<accession>A0A6I4TYG2</accession>